<feature type="non-terminal residue" evidence="2">
    <location>
        <position position="1"/>
    </location>
</feature>
<proteinExistence type="predicted"/>
<accession>X1EGR7</accession>
<dbReference type="AlphaFoldDB" id="X1EGR7"/>
<evidence type="ECO:0000259" key="1">
    <source>
        <dbReference type="Pfam" id="PF13643"/>
    </source>
</evidence>
<dbReference type="Pfam" id="PF13643">
    <property type="entry name" value="DUF4145"/>
    <property type="match status" value="1"/>
</dbReference>
<dbReference type="EMBL" id="BARU01012909">
    <property type="protein sequence ID" value="GAH31802.1"/>
    <property type="molecule type" value="Genomic_DNA"/>
</dbReference>
<dbReference type="InterPro" id="IPR025285">
    <property type="entry name" value="DUF4145"/>
</dbReference>
<feature type="domain" description="DUF4145" evidence="1">
    <location>
        <begin position="88"/>
        <end position="171"/>
    </location>
</feature>
<comment type="caution">
    <text evidence="2">The sequence shown here is derived from an EMBL/GenBank/DDBJ whole genome shotgun (WGS) entry which is preliminary data.</text>
</comment>
<gene>
    <name evidence="2" type="ORF">S03H2_23577</name>
</gene>
<evidence type="ECO:0000313" key="2">
    <source>
        <dbReference type="EMBL" id="GAH31802.1"/>
    </source>
</evidence>
<protein>
    <recommendedName>
        <fullName evidence="1">DUF4145 domain-containing protein</fullName>
    </recommendedName>
</protein>
<name>X1EGR7_9ZZZZ</name>
<reference evidence="2" key="1">
    <citation type="journal article" date="2014" name="Front. Microbiol.">
        <title>High frequency of phylogenetically diverse reductive dehalogenase-homologous genes in deep subseafloor sedimentary metagenomes.</title>
        <authorList>
            <person name="Kawai M."/>
            <person name="Futagami T."/>
            <person name="Toyoda A."/>
            <person name="Takaki Y."/>
            <person name="Nishi S."/>
            <person name="Hori S."/>
            <person name="Arai W."/>
            <person name="Tsubouchi T."/>
            <person name="Morono Y."/>
            <person name="Uchiyama I."/>
            <person name="Ito T."/>
            <person name="Fujiyama A."/>
            <person name="Inagaki F."/>
            <person name="Takami H."/>
        </authorList>
    </citation>
    <scope>NUCLEOTIDE SEQUENCE</scope>
    <source>
        <strain evidence="2">Expedition CK06-06</strain>
    </source>
</reference>
<organism evidence="2">
    <name type="scientific">marine sediment metagenome</name>
    <dbReference type="NCBI Taxonomy" id="412755"/>
    <lineage>
        <taxon>unclassified sequences</taxon>
        <taxon>metagenomes</taxon>
        <taxon>ecological metagenomes</taxon>
    </lineage>
</organism>
<sequence>AMGKYFPPKFESVAYNCPHCGVYTRQYWGNGTHLYDGKYHKISNLRVARCEKCGLRSYWIGEEMVYPITSTGPMPSVDMPEDVRADFQEARNVVMVSPRAAAALLRLALQKLMPHLDEKGDHINDDIASLVQKGLPETIQKTLDSVRVTGNNAVHPGQMDIKDDTDTAITLFNLLNLFVDVLITQPVN</sequence>